<organism evidence="1 2">
    <name type="scientific">Flavobacterium granuli</name>
    <dbReference type="NCBI Taxonomy" id="280093"/>
    <lineage>
        <taxon>Bacteria</taxon>
        <taxon>Pseudomonadati</taxon>
        <taxon>Bacteroidota</taxon>
        <taxon>Flavobacteriia</taxon>
        <taxon>Flavobacteriales</taxon>
        <taxon>Flavobacteriaceae</taxon>
        <taxon>Flavobacterium</taxon>
    </lineage>
</organism>
<dbReference type="EMBL" id="JAVDTX010000002">
    <property type="protein sequence ID" value="MDR6844387.1"/>
    <property type="molecule type" value="Genomic_DNA"/>
</dbReference>
<accession>A0ABU1S035</accession>
<gene>
    <name evidence="1" type="ORF">J2W95_001078</name>
</gene>
<keyword evidence="2" id="KW-1185">Reference proteome</keyword>
<comment type="caution">
    <text evidence="1">The sequence shown here is derived from an EMBL/GenBank/DDBJ whole genome shotgun (WGS) entry which is preliminary data.</text>
</comment>
<evidence type="ECO:0000313" key="1">
    <source>
        <dbReference type="EMBL" id="MDR6844387.1"/>
    </source>
</evidence>
<reference evidence="1 2" key="1">
    <citation type="submission" date="2023-07" db="EMBL/GenBank/DDBJ databases">
        <title>Sorghum-associated microbial communities from plants grown in Nebraska, USA.</title>
        <authorList>
            <person name="Schachtman D."/>
        </authorList>
    </citation>
    <scope>NUCLEOTIDE SEQUENCE [LARGE SCALE GENOMIC DNA]</scope>
    <source>
        <strain evidence="1 2">BE124</strain>
    </source>
</reference>
<dbReference type="RefSeq" id="WP_310004706.1">
    <property type="nucleotide sequence ID" value="NZ_JAVDTX010000002.1"/>
</dbReference>
<dbReference type="Proteomes" id="UP001261871">
    <property type="component" value="Unassembled WGS sequence"/>
</dbReference>
<evidence type="ECO:0000313" key="2">
    <source>
        <dbReference type="Proteomes" id="UP001261871"/>
    </source>
</evidence>
<sequence length="74" mass="8617">MNTVKELNDKILKTTLLIRKDYPELSKYLLEMPETIPGIESPEMDKKVLNDYLNSLKEILNKYAPNHSIDVLKI</sequence>
<proteinExistence type="predicted"/>
<name>A0ABU1S035_9FLAO</name>
<protein>
    <submittedName>
        <fullName evidence="1">Uncharacterized protein</fullName>
    </submittedName>
</protein>